<dbReference type="EMBL" id="FN654580">
    <property type="protein sequence ID" value="CBY35060.1"/>
    <property type="molecule type" value="Genomic_DNA"/>
</dbReference>
<evidence type="ECO:0000313" key="3">
    <source>
        <dbReference type="EMBL" id="CBY35060.1"/>
    </source>
</evidence>
<protein>
    <submittedName>
        <fullName evidence="2">Uncharacterized protein</fullName>
    </submittedName>
</protein>
<evidence type="ECO:0000256" key="1">
    <source>
        <dbReference type="SAM" id="Phobius"/>
    </source>
</evidence>
<feature type="transmembrane region" description="Helical" evidence="1">
    <location>
        <begin position="42"/>
        <end position="63"/>
    </location>
</feature>
<proteinExistence type="predicted"/>
<keyword evidence="1" id="KW-1133">Transmembrane helix</keyword>
<keyword evidence="4" id="KW-1185">Reference proteome</keyword>
<dbReference type="OrthoDB" id="10075979at2759"/>
<dbReference type="InParanoid" id="E4X488"/>
<feature type="transmembrane region" description="Helical" evidence="1">
    <location>
        <begin position="90"/>
        <end position="111"/>
    </location>
</feature>
<evidence type="ECO:0000313" key="2">
    <source>
        <dbReference type="EMBL" id="CBY23877.1"/>
    </source>
</evidence>
<dbReference type="Proteomes" id="UP000001307">
    <property type="component" value="Unassembled WGS sequence"/>
</dbReference>
<evidence type="ECO:0000313" key="4">
    <source>
        <dbReference type="Proteomes" id="UP000001307"/>
    </source>
</evidence>
<keyword evidence="1" id="KW-0812">Transmembrane</keyword>
<reference evidence="2" key="1">
    <citation type="journal article" date="2010" name="Science">
        <title>Plasticity of animal genome architecture unmasked by rapid evolution of a pelagic tunicate.</title>
        <authorList>
            <person name="Denoeud F."/>
            <person name="Henriet S."/>
            <person name="Mungpakdee S."/>
            <person name="Aury J.M."/>
            <person name="Da Silva C."/>
            <person name="Brinkmann H."/>
            <person name="Mikhaleva J."/>
            <person name="Olsen L.C."/>
            <person name="Jubin C."/>
            <person name="Canestro C."/>
            <person name="Bouquet J.M."/>
            <person name="Danks G."/>
            <person name="Poulain J."/>
            <person name="Campsteijn C."/>
            <person name="Adamski M."/>
            <person name="Cross I."/>
            <person name="Yadetie F."/>
            <person name="Muffato M."/>
            <person name="Louis A."/>
            <person name="Butcher S."/>
            <person name="Tsagkogeorga G."/>
            <person name="Konrad A."/>
            <person name="Singh S."/>
            <person name="Jensen M.F."/>
            <person name="Cong E.H."/>
            <person name="Eikeseth-Otteraa H."/>
            <person name="Noel B."/>
            <person name="Anthouard V."/>
            <person name="Porcel B.M."/>
            <person name="Kachouri-Lafond R."/>
            <person name="Nishino A."/>
            <person name="Ugolini M."/>
            <person name="Chourrout P."/>
            <person name="Nishida H."/>
            <person name="Aasland R."/>
            <person name="Huzurbazar S."/>
            <person name="Westhof E."/>
            <person name="Delsuc F."/>
            <person name="Lehrach H."/>
            <person name="Reinhardt R."/>
            <person name="Weissenbach J."/>
            <person name="Roy S.W."/>
            <person name="Artiguenave F."/>
            <person name="Postlethwait J.H."/>
            <person name="Manak J.R."/>
            <person name="Thompson E.M."/>
            <person name="Jaillon O."/>
            <person name="Du Pasquier L."/>
            <person name="Boudinot P."/>
            <person name="Liberles D.A."/>
            <person name="Volff J.N."/>
            <person name="Philippe H."/>
            <person name="Lenhard B."/>
            <person name="Roest Crollius H."/>
            <person name="Wincker P."/>
            <person name="Chourrout D."/>
        </authorList>
    </citation>
    <scope>NUCLEOTIDE SEQUENCE [LARGE SCALE GENOMIC DNA]</scope>
</reference>
<sequence>MNRLLAVPTRILSRRTLVSSLETGGHAHARKPVAMFSAHPAYFRPLGLILLATAYIPALYFYYDITFNERKAETSILVGLFGEEGLLRDLNLCVCFTVTGMVTFFVGRVLFFHNLNIWAA</sequence>
<accession>E4X488</accession>
<keyword evidence="1" id="KW-0472">Membrane</keyword>
<dbReference type="AlphaFoldDB" id="E4X488"/>
<name>E4X488_OIKDI</name>
<gene>
    <name evidence="2" type="ORF">GSOID_T00001206001</name>
    <name evidence="3" type="ORF">GSOID_T00026850001</name>
</gene>
<dbReference type="Proteomes" id="UP000011014">
    <property type="component" value="Unassembled WGS sequence"/>
</dbReference>
<organism evidence="2">
    <name type="scientific">Oikopleura dioica</name>
    <name type="common">Tunicate</name>
    <dbReference type="NCBI Taxonomy" id="34765"/>
    <lineage>
        <taxon>Eukaryota</taxon>
        <taxon>Metazoa</taxon>
        <taxon>Chordata</taxon>
        <taxon>Tunicata</taxon>
        <taxon>Appendicularia</taxon>
        <taxon>Copelata</taxon>
        <taxon>Oikopleuridae</taxon>
        <taxon>Oikopleura</taxon>
    </lineage>
</organism>
<dbReference type="EMBL" id="FN653024">
    <property type="protein sequence ID" value="CBY23877.1"/>
    <property type="molecule type" value="Genomic_DNA"/>
</dbReference>